<comment type="caution">
    <text evidence="1">The sequence shown here is derived from an EMBL/GenBank/DDBJ whole genome shotgun (WGS) entry which is preliminary data.</text>
</comment>
<dbReference type="AlphaFoldDB" id="A0AAE3L9P6"/>
<gene>
    <name evidence="1" type="ORF">N5I87_04525</name>
</gene>
<sequence>MAEGSALVDALRVDDTARLDEFSGSAAFVWATLHGIANVCPNFPQEQARLDKLDRIAQSKAQGSIKLFVEDLERNPKKQARLTADVQTIIATTGGCDSEALQEWQAGGRQLIDTHTQWLAASPESVVVNWPSPALLEPIEVSVEGRSRDAQGRQYLKLLLRNSSKTPVGVALSGKELRAGLCSDLTSTEVPITHQSYRATKLARIAPGESLHAKVTLSADCFEEDTTALMGTLILEASTGPEYRSIAVLGIRDLR</sequence>
<reference evidence="1" key="1">
    <citation type="journal article" date="2023" name="Front. Microbiol.">
        <title>Ralstonia chuxiongensis sp. nov., Ralstonia mojiangensis sp. nov., and Ralstonia soli sp. nov., isolated from tobacco fields, are three novel species in the family Burkholderiaceae.</title>
        <authorList>
            <person name="Lu C.H."/>
            <person name="Zhang Y.Y."/>
            <person name="Jiang N."/>
            <person name="Chen W."/>
            <person name="Shao X."/>
            <person name="Zhao Z.M."/>
            <person name="Lu W.L."/>
            <person name="Hu X."/>
            <person name="Xi Y.X."/>
            <person name="Zou S.Y."/>
            <person name="Wei Q.J."/>
            <person name="Lin Z.L."/>
            <person name="Gong L."/>
            <person name="Gai X.T."/>
            <person name="Zhang L.Q."/>
            <person name="Li J.Y."/>
            <person name="Jin Y."/>
            <person name="Xia Z.Y."/>
        </authorList>
    </citation>
    <scope>NUCLEOTIDE SEQUENCE</scope>
    <source>
        <strain evidence="1">22TCCZM01-4</strain>
    </source>
</reference>
<name>A0AAE3L9P6_9RALS</name>
<organism evidence="1 2">
    <name type="scientific">Ralstonia mojiangensis</name>
    <dbReference type="NCBI Taxonomy" id="2953895"/>
    <lineage>
        <taxon>Bacteria</taxon>
        <taxon>Pseudomonadati</taxon>
        <taxon>Pseudomonadota</taxon>
        <taxon>Betaproteobacteria</taxon>
        <taxon>Burkholderiales</taxon>
        <taxon>Burkholderiaceae</taxon>
        <taxon>Ralstonia</taxon>
    </lineage>
</organism>
<reference evidence="1" key="2">
    <citation type="submission" date="2023-02" db="EMBL/GenBank/DDBJ databases">
        <authorList>
            <person name="Lu C.-H."/>
        </authorList>
    </citation>
    <scope>NUCLEOTIDE SEQUENCE</scope>
    <source>
        <strain evidence="1">22TCCZM01-4</strain>
    </source>
</reference>
<proteinExistence type="predicted"/>
<accession>A0AAE3L9P6</accession>
<dbReference type="Proteomes" id="UP001164374">
    <property type="component" value="Unassembled WGS sequence"/>
</dbReference>
<evidence type="ECO:0000313" key="1">
    <source>
        <dbReference type="EMBL" id="MCT7315259.1"/>
    </source>
</evidence>
<dbReference type="RefSeq" id="WP_260798601.1">
    <property type="nucleotide sequence ID" value="NZ_JAOCQJ010000001.1"/>
</dbReference>
<protein>
    <submittedName>
        <fullName evidence="1">Uncharacterized protein</fullName>
    </submittedName>
</protein>
<evidence type="ECO:0000313" key="2">
    <source>
        <dbReference type="Proteomes" id="UP001164374"/>
    </source>
</evidence>
<dbReference type="EMBL" id="JAOCQJ010000001">
    <property type="protein sequence ID" value="MCT7315259.1"/>
    <property type="molecule type" value="Genomic_DNA"/>
</dbReference>